<dbReference type="SUPFAM" id="SSF52540">
    <property type="entry name" value="P-loop containing nucleoside triphosphate hydrolases"/>
    <property type="match status" value="2"/>
</dbReference>
<dbReference type="HAMAP" id="MF_00185">
    <property type="entry name" value="IPP_trans"/>
    <property type="match status" value="1"/>
</dbReference>
<gene>
    <name evidence="10 14" type="primary">miaA</name>
    <name evidence="14" type="ORF">F8153_12705</name>
</gene>
<dbReference type="Proteomes" id="UP000465601">
    <property type="component" value="Unassembled WGS sequence"/>
</dbReference>
<dbReference type="GO" id="GO:0052381">
    <property type="term" value="F:tRNA dimethylallyltransferase activity"/>
    <property type="evidence" value="ECO:0007669"/>
    <property type="project" value="UniProtKB-UniRule"/>
</dbReference>
<evidence type="ECO:0000256" key="4">
    <source>
        <dbReference type="ARBA" id="ARBA00022679"/>
    </source>
</evidence>
<dbReference type="InterPro" id="IPR027417">
    <property type="entry name" value="P-loop_NTPase"/>
</dbReference>
<comment type="function">
    <text evidence="2 10 12">Catalyzes the transfer of a dimethylallyl group onto the adenine at position 37 in tRNAs that read codons beginning with uridine, leading to the formation of N6-(dimethylallyl)adenosine (i(6)A).</text>
</comment>
<dbReference type="PANTHER" id="PTHR11088">
    <property type="entry name" value="TRNA DIMETHYLALLYLTRANSFERASE"/>
    <property type="match status" value="1"/>
</dbReference>
<comment type="caution">
    <text evidence="14">The sequence shown here is derived from an EMBL/GenBank/DDBJ whole genome shotgun (WGS) entry which is preliminary data.</text>
</comment>
<dbReference type="InterPro" id="IPR018022">
    <property type="entry name" value="IPT"/>
</dbReference>
<comment type="subunit">
    <text evidence="10">Monomer.</text>
</comment>
<dbReference type="AlphaFoldDB" id="A0A833HM54"/>
<dbReference type="Gene3D" id="1.10.20.140">
    <property type="match status" value="1"/>
</dbReference>
<dbReference type="PANTHER" id="PTHR11088:SF60">
    <property type="entry name" value="TRNA DIMETHYLALLYLTRANSFERASE"/>
    <property type="match status" value="1"/>
</dbReference>
<evidence type="ECO:0000256" key="6">
    <source>
        <dbReference type="ARBA" id="ARBA00022741"/>
    </source>
</evidence>
<evidence type="ECO:0000313" key="15">
    <source>
        <dbReference type="Proteomes" id="UP000465601"/>
    </source>
</evidence>
<evidence type="ECO:0000256" key="12">
    <source>
        <dbReference type="RuleBase" id="RU003784"/>
    </source>
</evidence>
<name>A0A833HM54_9FIRM</name>
<dbReference type="GO" id="GO:0006400">
    <property type="term" value="P:tRNA modification"/>
    <property type="evidence" value="ECO:0007669"/>
    <property type="project" value="TreeGrafter"/>
</dbReference>
<dbReference type="NCBIfam" id="TIGR00174">
    <property type="entry name" value="miaA"/>
    <property type="match status" value="1"/>
</dbReference>
<evidence type="ECO:0000256" key="7">
    <source>
        <dbReference type="ARBA" id="ARBA00022840"/>
    </source>
</evidence>
<keyword evidence="5 10" id="KW-0819">tRNA processing</keyword>
<evidence type="ECO:0000313" key="14">
    <source>
        <dbReference type="EMBL" id="KAB3527256.1"/>
    </source>
</evidence>
<sequence>MIVGPTAVGKTDTAIYLAKKYNGEIISADSMQIYRYMNIGTAKPTPVEMEGIPHHLLDIVEPDEEFSVAEFQQMAKEKIKEILAKGKLPIVAGGTGLYINSLLYDMDFTSTISNWKLRNQLEEEAQVKGNQYIHDKLKEIDPAAADRIHPNNVKRVIRALEVNYEGGENIGNFSEDIPKSEDYNYLIIGLTRDREELYQQINKRVEIMVEEGLLEEVEDLLAMGYSEDLVAFKGLGYKEFFEYFRGEQSLEEAIEILKRDTRRYGKRQLTWFKRYQNIHWFNLTDYSSKEKLFLDITKVLEGHLLKI</sequence>
<comment type="similarity">
    <text evidence="3 10 13">Belongs to the IPP transferase family.</text>
</comment>
<dbReference type="EC" id="2.5.1.75" evidence="10"/>
<dbReference type="GO" id="GO:0005524">
    <property type="term" value="F:ATP binding"/>
    <property type="evidence" value="ECO:0007669"/>
    <property type="project" value="UniProtKB-UniRule"/>
</dbReference>
<dbReference type="OrthoDB" id="9776390at2"/>
<comment type="catalytic activity">
    <reaction evidence="9 10 11">
        <text>adenosine(37) in tRNA + dimethylallyl diphosphate = N(6)-dimethylallyladenosine(37) in tRNA + diphosphate</text>
        <dbReference type="Rhea" id="RHEA:26482"/>
        <dbReference type="Rhea" id="RHEA-COMP:10162"/>
        <dbReference type="Rhea" id="RHEA-COMP:10375"/>
        <dbReference type="ChEBI" id="CHEBI:33019"/>
        <dbReference type="ChEBI" id="CHEBI:57623"/>
        <dbReference type="ChEBI" id="CHEBI:74411"/>
        <dbReference type="ChEBI" id="CHEBI:74415"/>
        <dbReference type="EC" id="2.5.1.75"/>
    </reaction>
</comment>
<evidence type="ECO:0000256" key="10">
    <source>
        <dbReference type="HAMAP-Rule" id="MF_00185"/>
    </source>
</evidence>
<feature type="site" description="Interaction with substrate tRNA" evidence="10">
    <location>
        <position position="95"/>
    </location>
</feature>
<keyword evidence="7 10" id="KW-0067">ATP-binding</keyword>
<accession>A0A833HM54</accession>
<keyword evidence="15" id="KW-1185">Reference proteome</keyword>
<evidence type="ECO:0000256" key="1">
    <source>
        <dbReference type="ARBA" id="ARBA00001946"/>
    </source>
</evidence>
<evidence type="ECO:0000256" key="8">
    <source>
        <dbReference type="ARBA" id="ARBA00022842"/>
    </source>
</evidence>
<evidence type="ECO:0000256" key="2">
    <source>
        <dbReference type="ARBA" id="ARBA00003213"/>
    </source>
</evidence>
<evidence type="ECO:0000256" key="11">
    <source>
        <dbReference type="RuleBase" id="RU003783"/>
    </source>
</evidence>
<feature type="binding site" evidence="10">
    <location>
        <begin position="4"/>
        <end position="11"/>
    </location>
    <ligand>
        <name>ATP</name>
        <dbReference type="ChEBI" id="CHEBI:30616"/>
    </ligand>
</feature>
<feature type="site" description="Interaction with substrate tRNA" evidence="10">
    <location>
        <position position="118"/>
    </location>
</feature>
<evidence type="ECO:0000256" key="3">
    <source>
        <dbReference type="ARBA" id="ARBA00005842"/>
    </source>
</evidence>
<evidence type="ECO:0000256" key="9">
    <source>
        <dbReference type="ARBA" id="ARBA00049563"/>
    </source>
</evidence>
<evidence type="ECO:0000256" key="5">
    <source>
        <dbReference type="ARBA" id="ARBA00022694"/>
    </source>
</evidence>
<protein>
    <recommendedName>
        <fullName evidence="10">tRNA dimethylallyltransferase</fullName>
        <ecNumber evidence="10">2.5.1.75</ecNumber>
    </recommendedName>
    <alternativeName>
        <fullName evidence="10">Dimethylallyl diphosphate:tRNA dimethylallyltransferase</fullName>
        <shortName evidence="10">DMAPP:tRNA dimethylallyltransferase</shortName>
        <shortName evidence="10">DMATase</shortName>
    </alternativeName>
    <alternativeName>
        <fullName evidence="10">Isopentenyl-diphosphate:tRNA isopentenyltransferase</fullName>
        <shortName evidence="10">IPP transferase</shortName>
        <shortName evidence="10">IPPT</shortName>
        <shortName evidence="10">IPTase</shortName>
    </alternativeName>
</protein>
<reference evidence="14 15" key="1">
    <citation type="submission" date="2019-10" db="EMBL/GenBank/DDBJ databases">
        <title>Alkaliphilus serpentinus sp. nov. and Alkaliphilus pronyensis sp. nov., two novel anaerobic alkaliphilic species isolated from the serpentinized-hosted hydrothermal field of the Prony Bay (New Caledonia).</title>
        <authorList>
            <person name="Postec A."/>
        </authorList>
    </citation>
    <scope>NUCLEOTIDE SEQUENCE [LARGE SCALE GENOMIC DNA]</scope>
    <source>
        <strain evidence="14 15">LacT</strain>
    </source>
</reference>
<keyword evidence="4 10" id="KW-0808">Transferase</keyword>
<dbReference type="Gene3D" id="3.40.50.300">
    <property type="entry name" value="P-loop containing nucleotide triphosphate hydrolases"/>
    <property type="match status" value="1"/>
</dbReference>
<proteinExistence type="inferred from homology"/>
<feature type="region of interest" description="Interaction with substrate tRNA" evidence="10">
    <location>
        <begin position="29"/>
        <end position="32"/>
    </location>
</feature>
<dbReference type="InterPro" id="IPR039657">
    <property type="entry name" value="Dimethylallyltransferase"/>
</dbReference>
<dbReference type="EMBL" id="WBZB01000045">
    <property type="protein sequence ID" value="KAB3527256.1"/>
    <property type="molecule type" value="Genomic_DNA"/>
</dbReference>
<organism evidence="14 15">
    <name type="scientific">Alkaliphilus serpentinus</name>
    <dbReference type="NCBI Taxonomy" id="1482731"/>
    <lineage>
        <taxon>Bacteria</taxon>
        <taxon>Bacillati</taxon>
        <taxon>Bacillota</taxon>
        <taxon>Clostridia</taxon>
        <taxon>Peptostreptococcales</taxon>
        <taxon>Natronincolaceae</taxon>
        <taxon>Alkaliphilus</taxon>
    </lineage>
</organism>
<evidence type="ECO:0000256" key="13">
    <source>
        <dbReference type="RuleBase" id="RU003785"/>
    </source>
</evidence>
<keyword evidence="6 10" id="KW-0547">Nucleotide-binding</keyword>
<dbReference type="Pfam" id="PF01715">
    <property type="entry name" value="IPPT"/>
    <property type="match status" value="1"/>
</dbReference>
<comment type="caution">
    <text evidence="10">Lacks conserved residue(s) required for the propagation of feature annotation.</text>
</comment>
<keyword evidence="8 10" id="KW-0460">Magnesium</keyword>
<feature type="binding site" evidence="10">
    <location>
        <begin position="6"/>
        <end position="11"/>
    </location>
    <ligand>
        <name>substrate</name>
    </ligand>
</feature>
<comment type="cofactor">
    <cofactor evidence="1 10">
        <name>Mg(2+)</name>
        <dbReference type="ChEBI" id="CHEBI:18420"/>
    </cofactor>
</comment>